<dbReference type="Gene3D" id="1.20.1720.10">
    <property type="entry name" value="Multidrug resistance protein D"/>
    <property type="match status" value="1"/>
</dbReference>
<name>A0ABP7GIN9_9MICO</name>
<feature type="transmembrane region" description="Helical" evidence="6">
    <location>
        <begin position="332"/>
        <end position="350"/>
    </location>
</feature>
<feature type="transmembrane region" description="Helical" evidence="6">
    <location>
        <begin position="228"/>
        <end position="247"/>
    </location>
</feature>
<comment type="subcellular location">
    <subcellularLocation>
        <location evidence="1">Cell inner membrane</location>
        <topology evidence="1">Multi-pass membrane protein</topology>
    </subcellularLocation>
</comment>
<feature type="transmembrane region" description="Helical" evidence="6">
    <location>
        <begin position="78"/>
        <end position="97"/>
    </location>
</feature>
<dbReference type="Pfam" id="PF07690">
    <property type="entry name" value="MFS_1"/>
    <property type="match status" value="1"/>
</dbReference>
<dbReference type="EMBL" id="BAABAF010000007">
    <property type="protein sequence ID" value="GAA3767099.1"/>
    <property type="molecule type" value="Genomic_DNA"/>
</dbReference>
<keyword evidence="2" id="KW-0813">Transport</keyword>
<evidence type="ECO:0000256" key="6">
    <source>
        <dbReference type="SAM" id="Phobius"/>
    </source>
</evidence>
<dbReference type="SUPFAM" id="SSF103473">
    <property type="entry name" value="MFS general substrate transporter"/>
    <property type="match status" value="1"/>
</dbReference>
<feature type="transmembrane region" description="Helical" evidence="6">
    <location>
        <begin position="268"/>
        <end position="291"/>
    </location>
</feature>
<evidence type="ECO:0000256" key="3">
    <source>
        <dbReference type="ARBA" id="ARBA00022692"/>
    </source>
</evidence>
<protein>
    <submittedName>
        <fullName evidence="8">MDR family MFS transporter</fullName>
    </submittedName>
</protein>
<evidence type="ECO:0000256" key="5">
    <source>
        <dbReference type="ARBA" id="ARBA00023136"/>
    </source>
</evidence>
<gene>
    <name evidence="8" type="ORF">GCM10022240_19370</name>
</gene>
<evidence type="ECO:0000313" key="8">
    <source>
        <dbReference type="EMBL" id="GAA3767099.1"/>
    </source>
</evidence>
<keyword evidence="4 6" id="KW-1133">Transmembrane helix</keyword>
<dbReference type="PANTHER" id="PTHR23501">
    <property type="entry name" value="MAJOR FACILITATOR SUPERFAMILY"/>
    <property type="match status" value="1"/>
</dbReference>
<feature type="transmembrane region" description="Helical" evidence="6">
    <location>
        <begin position="432"/>
        <end position="457"/>
    </location>
</feature>
<dbReference type="PROSITE" id="PS50850">
    <property type="entry name" value="MFS"/>
    <property type="match status" value="1"/>
</dbReference>
<dbReference type="InterPro" id="IPR020846">
    <property type="entry name" value="MFS_dom"/>
</dbReference>
<comment type="caution">
    <text evidence="8">The sequence shown here is derived from an EMBL/GenBank/DDBJ whole genome shotgun (WGS) entry which is preliminary data.</text>
</comment>
<proteinExistence type="predicted"/>
<feature type="transmembrane region" description="Helical" evidence="6">
    <location>
        <begin position="47"/>
        <end position="66"/>
    </location>
</feature>
<feature type="transmembrane region" description="Helical" evidence="6">
    <location>
        <begin position="297"/>
        <end position="320"/>
    </location>
</feature>
<evidence type="ECO:0000313" key="9">
    <source>
        <dbReference type="Proteomes" id="UP001500540"/>
    </source>
</evidence>
<keyword evidence="9" id="KW-1185">Reference proteome</keyword>
<feature type="transmembrane region" description="Helical" evidence="6">
    <location>
        <begin position="103"/>
        <end position="124"/>
    </location>
</feature>
<evidence type="ECO:0000256" key="2">
    <source>
        <dbReference type="ARBA" id="ARBA00022448"/>
    </source>
</evidence>
<organism evidence="8 9">
    <name type="scientific">Microbacterium kribbense</name>
    <dbReference type="NCBI Taxonomy" id="433645"/>
    <lineage>
        <taxon>Bacteria</taxon>
        <taxon>Bacillati</taxon>
        <taxon>Actinomycetota</taxon>
        <taxon>Actinomycetes</taxon>
        <taxon>Micrococcales</taxon>
        <taxon>Microbacteriaceae</taxon>
        <taxon>Microbacterium</taxon>
    </lineage>
</organism>
<keyword evidence="5 6" id="KW-0472">Membrane</keyword>
<feature type="transmembrane region" description="Helical" evidence="6">
    <location>
        <begin position="166"/>
        <end position="183"/>
    </location>
</feature>
<evidence type="ECO:0000256" key="4">
    <source>
        <dbReference type="ARBA" id="ARBA00022989"/>
    </source>
</evidence>
<dbReference type="PRINTS" id="PR01036">
    <property type="entry name" value="TCRTETB"/>
</dbReference>
<feature type="transmembrane region" description="Helical" evidence="6">
    <location>
        <begin position="195"/>
        <end position="216"/>
    </location>
</feature>
<dbReference type="PANTHER" id="PTHR23501:SF191">
    <property type="entry name" value="VACUOLAR BASIC AMINO ACID TRANSPORTER 4"/>
    <property type="match status" value="1"/>
</dbReference>
<feature type="transmembrane region" description="Helical" evidence="6">
    <location>
        <begin position="356"/>
        <end position="378"/>
    </location>
</feature>
<feature type="transmembrane region" description="Helical" evidence="6">
    <location>
        <begin position="399"/>
        <end position="420"/>
    </location>
</feature>
<dbReference type="InterPro" id="IPR036259">
    <property type="entry name" value="MFS_trans_sf"/>
</dbReference>
<dbReference type="Gene3D" id="1.20.1250.20">
    <property type="entry name" value="MFS general substrate transporter like domains"/>
    <property type="match status" value="1"/>
</dbReference>
<dbReference type="InterPro" id="IPR011701">
    <property type="entry name" value="MFS"/>
</dbReference>
<feature type="transmembrane region" description="Helical" evidence="6">
    <location>
        <begin position="12"/>
        <end position="35"/>
    </location>
</feature>
<evidence type="ECO:0000259" key="7">
    <source>
        <dbReference type="PROSITE" id="PS50850"/>
    </source>
</evidence>
<feature type="transmembrane region" description="Helical" evidence="6">
    <location>
        <begin position="136"/>
        <end position="160"/>
    </location>
</feature>
<reference evidence="9" key="1">
    <citation type="journal article" date="2019" name="Int. J. Syst. Evol. Microbiol.">
        <title>The Global Catalogue of Microorganisms (GCM) 10K type strain sequencing project: providing services to taxonomists for standard genome sequencing and annotation.</title>
        <authorList>
            <consortium name="The Broad Institute Genomics Platform"/>
            <consortium name="The Broad Institute Genome Sequencing Center for Infectious Disease"/>
            <person name="Wu L."/>
            <person name="Ma J."/>
        </authorList>
    </citation>
    <scope>NUCLEOTIDE SEQUENCE [LARGE SCALE GENOMIC DNA]</scope>
    <source>
        <strain evidence="9">JCM 16950</strain>
    </source>
</reference>
<accession>A0ABP7GIN9</accession>
<feature type="domain" description="Major facilitator superfamily (MFS) profile" evidence="7">
    <location>
        <begin position="13"/>
        <end position="461"/>
    </location>
</feature>
<dbReference type="RefSeq" id="WP_344783016.1">
    <property type="nucleotide sequence ID" value="NZ_BAABAF010000007.1"/>
</dbReference>
<dbReference type="Proteomes" id="UP001500540">
    <property type="component" value="Unassembled WGS sequence"/>
</dbReference>
<evidence type="ECO:0000256" key="1">
    <source>
        <dbReference type="ARBA" id="ARBA00004429"/>
    </source>
</evidence>
<keyword evidence="3 6" id="KW-0812">Transmembrane</keyword>
<sequence length="474" mass="48929">MGTVGLRGDRGAILLSLMLGTFLIAIDSTILATAVPTIVHSLGGFSQFPWLFSIYLLGQAASVPVYAKLCDTFGRKPVMMFGIALFLVGSILAANAWSMTALIAFRAVQGLGAGAITPSSMTIAGDIYTVRERATAQAYLASVWAISSVAGPTLGGVFAQFFSWRWIFWVNVPLCLLAMWMLQRSYHETFERQRARIDLTGAALLTAGLVLLVLGVLEGGQSWAWDSWQSIGCFSSAVVLLVVFGLVERRAADPVLAPWVFGSRVVMTTAAASLVVGVVLIGLTSFVPTFLETSAGAVPLLAGLAVAVLSLGWPISGALAGRFYLRIGFRNTAVIGSVLSVVGALMLTVFSATPSALLTALGCFVVGLGLGLVANPALIAAQSSVGLRQRGVASGTNMLARSVGSSLGVAVYGAIANSVIGARGGSQSATAVQAGSTAVFIGVAVSALILIVCTALIPHVPIVDEPAPGEPAVR</sequence>